<reference evidence="2 3" key="1">
    <citation type="submission" date="2021-01" db="EMBL/GenBank/DDBJ databases">
        <title>Genome seq and assembly of Devosia sp. LEGU1.</title>
        <authorList>
            <person name="Chhetri G."/>
        </authorList>
    </citation>
    <scope>NUCLEOTIDE SEQUENCE [LARGE SCALE GENOMIC DNA]</scope>
    <source>
        <strain evidence="2 3">LEGU1</strain>
    </source>
</reference>
<dbReference type="EMBL" id="CP068046">
    <property type="protein sequence ID" value="QQR39053.1"/>
    <property type="molecule type" value="Genomic_DNA"/>
</dbReference>
<organism evidence="2 3">
    <name type="scientific">Devosia rhizoryzae</name>
    <dbReference type="NCBI Taxonomy" id="2774137"/>
    <lineage>
        <taxon>Bacteria</taxon>
        <taxon>Pseudomonadati</taxon>
        <taxon>Pseudomonadota</taxon>
        <taxon>Alphaproteobacteria</taxon>
        <taxon>Hyphomicrobiales</taxon>
        <taxon>Devosiaceae</taxon>
        <taxon>Devosia</taxon>
    </lineage>
</organism>
<sequence length="307" mass="34728">MTKSGTHKAQHFIPRSYLSAWCDPMTPAHMEPYVWIFQQYGSAGRRRAPSNLFTESDIYTIRNLDGARDLRLEHALAAIENGLPKLIKEYVVGFLQIPQDRVEQLLAFVAAMHGRTPQSREIQRGLWREMLESAEAEGTKAWSAPSTGGQGGDEPRVPQGRGYTDLSALWAAIESPMRYLLPGAMQEALPALRDMKLTIFCTEEPRFITSDSPISWFDPTVSKEHFLTRKRQLTDPGIEVTLPLTPRHVVMLHRRGAAGFPQISYLKADESTVTALNRRTHFNADRWLVSWRDGFDPAWLPAARSPM</sequence>
<keyword evidence="3" id="KW-1185">Reference proteome</keyword>
<evidence type="ECO:0000256" key="1">
    <source>
        <dbReference type="SAM" id="MobiDB-lite"/>
    </source>
</evidence>
<evidence type="ECO:0000313" key="2">
    <source>
        <dbReference type="EMBL" id="QQR39053.1"/>
    </source>
</evidence>
<evidence type="ECO:0000313" key="3">
    <source>
        <dbReference type="Proteomes" id="UP000595857"/>
    </source>
</evidence>
<gene>
    <name evidence="2" type="ORF">JI748_15160</name>
</gene>
<protein>
    <submittedName>
        <fullName evidence="2">DUF4238 domain-containing protein</fullName>
    </submittedName>
</protein>
<proteinExistence type="predicted"/>
<dbReference type="Pfam" id="PF14022">
    <property type="entry name" value="DUF4238"/>
    <property type="match status" value="1"/>
</dbReference>
<dbReference type="RefSeq" id="WP_201632509.1">
    <property type="nucleotide sequence ID" value="NZ_CP068046.1"/>
</dbReference>
<accession>A0ABX7C4C7</accession>
<feature type="region of interest" description="Disordered" evidence="1">
    <location>
        <begin position="138"/>
        <end position="159"/>
    </location>
</feature>
<name>A0ABX7C4C7_9HYPH</name>
<dbReference type="InterPro" id="IPR025332">
    <property type="entry name" value="DUF4238"/>
</dbReference>
<dbReference type="Proteomes" id="UP000595857">
    <property type="component" value="Chromosome"/>
</dbReference>